<organism evidence="2 3">
    <name type="scientific">Filobasidium floriforme</name>
    <dbReference type="NCBI Taxonomy" id="5210"/>
    <lineage>
        <taxon>Eukaryota</taxon>
        <taxon>Fungi</taxon>
        <taxon>Dikarya</taxon>
        <taxon>Basidiomycota</taxon>
        <taxon>Agaricomycotina</taxon>
        <taxon>Tremellomycetes</taxon>
        <taxon>Filobasidiales</taxon>
        <taxon>Filobasidiaceae</taxon>
        <taxon>Filobasidium</taxon>
    </lineage>
</organism>
<dbReference type="AlphaFoldDB" id="A0A8K0JME2"/>
<evidence type="ECO:0000313" key="3">
    <source>
        <dbReference type="Proteomes" id="UP000812966"/>
    </source>
</evidence>
<comment type="caution">
    <text evidence="2">The sequence shown here is derived from an EMBL/GenBank/DDBJ whole genome shotgun (WGS) entry which is preliminary data.</text>
</comment>
<name>A0A8K0JME2_9TREE</name>
<feature type="region of interest" description="Disordered" evidence="1">
    <location>
        <begin position="1"/>
        <end position="27"/>
    </location>
</feature>
<evidence type="ECO:0000256" key="1">
    <source>
        <dbReference type="SAM" id="MobiDB-lite"/>
    </source>
</evidence>
<accession>A0A8K0JME2</accession>
<dbReference type="Proteomes" id="UP000812966">
    <property type="component" value="Unassembled WGS sequence"/>
</dbReference>
<evidence type="ECO:0000313" key="2">
    <source>
        <dbReference type="EMBL" id="KAG7561846.1"/>
    </source>
</evidence>
<gene>
    <name evidence="2" type="ORF">FFLO_02747</name>
</gene>
<reference evidence="2" key="1">
    <citation type="submission" date="2020-04" db="EMBL/GenBank/DDBJ databases">
        <title>Analysis of mating type loci in Filobasidium floriforme.</title>
        <authorList>
            <person name="Nowrousian M."/>
        </authorList>
    </citation>
    <scope>NUCLEOTIDE SEQUENCE</scope>
    <source>
        <strain evidence="2">CBS 6242</strain>
    </source>
</reference>
<feature type="compositionally biased region" description="Basic residues" evidence="1">
    <location>
        <begin position="1"/>
        <end position="11"/>
    </location>
</feature>
<sequence>MSLFHNNKKKKADTPADNQSASSASALVSSRSGHYGFPVSSLRSGYEHTNHELTNTTFMTSAPESTYLMPAADGTRFDPTTLSTLGYSIESIKLFHAVLDVLREVWKKSRQVPSASPLFSEFESGDKRCFHFGLASGDIRPVPLTGNPKSLQKARIYKIPESYPLSLFKGGSVHLDFSGTGHHAMDDGYGPCIQIVGIKRDPAEDCLEVTYTVHWAERQGSDAFSVDMSILPTCPSQSGFSGSTRTESNELIRDLAKKPVRDEVLQEVFRLLQALHERHHGIHGQESFFDDRAFSYIPPEPESNFIVTHLLRLEIDRHGNVSGYRGPPGNYHTPWRIPKISPETMEPLGKIRYAAGTSYNFDGTMTGSFPCHSGCLPEPPGKGKSKASTKLFRKMADNLRGESQYQPSGIQVQVVQIGVPSSGIQGLLIVTFKVRIRE</sequence>
<keyword evidence="3" id="KW-1185">Reference proteome</keyword>
<protein>
    <submittedName>
        <fullName evidence="2">Uncharacterized protein</fullName>
    </submittedName>
</protein>
<dbReference type="EMBL" id="JABELV010000045">
    <property type="protein sequence ID" value="KAG7561846.1"/>
    <property type="molecule type" value="Genomic_DNA"/>
</dbReference>
<proteinExistence type="predicted"/>